<dbReference type="PANTHER" id="PTHR34387:SF1">
    <property type="entry name" value="PERIPLASMIC IMMUNOGENIC PROTEIN"/>
    <property type="match status" value="1"/>
</dbReference>
<sequence>MENILLKSVLAAPLLAAALAAGAPSATAASALPDYPFIHASGQAFVFVQPNVGEIDFEISASRASPDAAVALIQQHVAEIQQLMSDNGVADSDITFSDVRRELRKGADPAAPEYDVKCTVHINVRDLGKWRAIMEPLIAKPDLDAFATTHGTTERKKIEQELIAQAVHEAQDKAQAMASGFGKKVGAVAGISSGEVKNISRSVGLAPSDIYFNSANNKRPQQDRSDLLMVGAMKMAQSVDVIFKIK</sequence>
<dbReference type="Gene3D" id="3.30.70.2970">
    <property type="entry name" value="Protein of unknown function (DUF541), domain 2"/>
    <property type="match status" value="1"/>
</dbReference>
<comment type="caution">
    <text evidence="2">The sequence shown here is derived from an EMBL/GenBank/DDBJ whole genome shotgun (WGS) entry which is preliminary data.</text>
</comment>
<dbReference type="OrthoDB" id="8701624at2"/>
<dbReference type="InterPro" id="IPR052022">
    <property type="entry name" value="26kDa_periplasmic_antigen"/>
</dbReference>
<reference evidence="2 3" key="1">
    <citation type="submission" date="2019-11" db="EMBL/GenBank/DDBJ databases">
        <title>Type strains purchased from KCTC, JCM and DSMZ.</title>
        <authorList>
            <person name="Lu H."/>
        </authorList>
    </citation>
    <scope>NUCLEOTIDE SEQUENCE [LARGE SCALE GENOMIC DNA]</scope>
    <source>
        <strain evidence="2 3">KCTC 42409</strain>
    </source>
</reference>
<accession>A0A6L6Q4A9</accession>
<organism evidence="2 3">
    <name type="scientific">Pseudoduganella ginsengisoli</name>
    <dbReference type="NCBI Taxonomy" id="1462440"/>
    <lineage>
        <taxon>Bacteria</taxon>
        <taxon>Pseudomonadati</taxon>
        <taxon>Pseudomonadota</taxon>
        <taxon>Betaproteobacteria</taxon>
        <taxon>Burkholderiales</taxon>
        <taxon>Oxalobacteraceae</taxon>
        <taxon>Telluria group</taxon>
        <taxon>Pseudoduganella</taxon>
    </lineage>
</organism>
<dbReference type="PANTHER" id="PTHR34387">
    <property type="entry name" value="SLR1258 PROTEIN"/>
    <property type="match status" value="1"/>
</dbReference>
<keyword evidence="1" id="KW-0732">Signal</keyword>
<evidence type="ECO:0000313" key="2">
    <source>
        <dbReference type="EMBL" id="MTW04314.1"/>
    </source>
</evidence>
<protein>
    <submittedName>
        <fullName evidence="2">DUF541 domain-containing protein</fullName>
    </submittedName>
</protein>
<evidence type="ECO:0000313" key="3">
    <source>
        <dbReference type="Proteomes" id="UP000484015"/>
    </source>
</evidence>
<dbReference type="Proteomes" id="UP000484015">
    <property type="component" value="Unassembled WGS sequence"/>
</dbReference>
<keyword evidence="3" id="KW-1185">Reference proteome</keyword>
<proteinExistence type="predicted"/>
<evidence type="ECO:0000256" key="1">
    <source>
        <dbReference type="SAM" id="SignalP"/>
    </source>
</evidence>
<feature type="chain" id="PRO_5027040060" evidence="1">
    <location>
        <begin position="29"/>
        <end position="246"/>
    </location>
</feature>
<dbReference type="EMBL" id="WNLA01000014">
    <property type="protein sequence ID" value="MTW04314.1"/>
    <property type="molecule type" value="Genomic_DNA"/>
</dbReference>
<dbReference type="GO" id="GO:0006974">
    <property type="term" value="P:DNA damage response"/>
    <property type="evidence" value="ECO:0007669"/>
    <property type="project" value="TreeGrafter"/>
</dbReference>
<name>A0A6L6Q4A9_9BURK</name>
<gene>
    <name evidence="2" type="ORF">GM668_19735</name>
</gene>
<dbReference type="Gene3D" id="3.30.110.170">
    <property type="entry name" value="Protein of unknown function (DUF541), domain 1"/>
    <property type="match status" value="1"/>
</dbReference>
<dbReference type="Pfam" id="PF04402">
    <property type="entry name" value="SIMPL"/>
    <property type="match status" value="1"/>
</dbReference>
<dbReference type="AlphaFoldDB" id="A0A6L6Q4A9"/>
<dbReference type="InterPro" id="IPR007497">
    <property type="entry name" value="SIMPL/DUF541"/>
</dbReference>
<feature type="signal peptide" evidence="1">
    <location>
        <begin position="1"/>
        <end position="28"/>
    </location>
</feature>